<accession>A0ABQ5MH61</accession>
<reference evidence="2" key="1">
    <citation type="submission" date="2022-07" db="EMBL/GenBank/DDBJ databases">
        <title>Taxonomy of Novel Oxalotrophic and Methylotrophic Bacteria.</title>
        <authorList>
            <person name="Sahin N."/>
            <person name="Tani A."/>
        </authorList>
    </citation>
    <scope>NUCLEOTIDE SEQUENCE</scope>
    <source>
        <strain evidence="2">Y10</strain>
    </source>
</reference>
<dbReference type="Proteomes" id="UP001143543">
    <property type="component" value="Unassembled WGS sequence"/>
</dbReference>
<feature type="transmembrane region" description="Helical" evidence="1">
    <location>
        <begin position="25"/>
        <end position="48"/>
    </location>
</feature>
<dbReference type="EMBL" id="BRVO01000001">
    <property type="protein sequence ID" value="GLB48730.1"/>
    <property type="molecule type" value="Genomic_DNA"/>
</dbReference>
<keyword evidence="3" id="KW-1185">Reference proteome</keyword>
<gene>
    <name evidence="2" type="ORF">Y10_10980</name>
</gene>
<comment type="caution">
    <text evidence="2">The sequence shown here is derived from an EMBL/GenBank/DDBJ whole genome shotgun (WGS) entry which is preliminary data.</text>
</comment>
<dbReference type="RefSeq" id="WP_281764362.1">
    <property type="nucleotide sequence ID" value="NZ_BRVO01000001.1"/>
</dbReference>
<evidence type="ECO:0000256" key="1">
    <source>
        <dbReference type="SAM" id="Phobius"/>
    </source>
</evidence>
<proteinExistence type="predicted"/>
<sequence>MNLLITLFQQPDIEEKIKNAPDNSYVIGVLIGYLLPLIVLAAFAYLMFSYFKNKRKE</sequence>
<evidence type="ECO:0000313" key="3">
    <source>
        <dbReference type="Proteomes" id="UP001143543"/>
    </source>
</evidence>
<name>A0ABQ5MH61_9FLAO</name>
<protein>
    <submittedName>
        <fullName evidence="2">Uncharacterized protein</fullName>
    </submittedName>
</protein>
<evidence type="ECO:0000313" key="2">
    <source>
        <dbReference type="EMBL" id="GLB48730.1"/>
    </source>
</evidence>
<organism evidence="2 3">
    <name type="scientific">Neptunitalea lumnitzerae</name>
    <dbReference type="NCBI Taxonomy" id="2965509"/>
    <lineage>
        <taxon>Bacteria</taxon>
        <taxon>Pseudomonadati</taxon>
        <taxon>Bacteroidota</taxon>
        <taxon>Flavobacteriia</taxon>
        <taxon>Flavobacteriales</taxon>
        <taxon>Flavobacteriaceae</taxon>
        <taxon>Neptunitalea</taxon>
    </lineage>
</organism>
<keyword evidence="1" id="KW-0812">Transmembrane</keyword>
<keyword evidence="1" id="KW-1133">Transmembrane helix</keyword>
<keyword evidence="1" id="KW-0472">Membrane</keyword>